<evidence type="ECO:0000256" key="1">
    <source>
        <dbReference type="ARBA" id="ARBA00006007"/>
    </source>
</evidence>
<gene>
    <name evidence="2" type="ORF">SAMN04488559_11059</name>
</gene>
<comment type="similarity">
    <text evidence="1">Belongs to the BtpA family.</text>
</comment>
<dbReference type="EMBL" id="FOHA01000010">
    <property type="protein sequence ID" value="SER91043.1"/>
    <property type="molecule type" value="Genomic_DNA"/>
</dbReference>
<dbReference type="Pfam" id="PF03437">
    <property type="entry name" value="BtpA"/>
    <property type="match status" value="1"/>
</dbReference>
<dbReference type="STRING" id="142588.SAMN04488559_11059"/>
<evidence type="ECO:0000313" key="2">
    <source>
        <dbReference type="EMBL" id="SER91043.1"/>
    </source>
</evidence>
<keyword evidence="3" id="KW-1185">Reference proteome</keyword>
<organism evidence="2 3">
    <name type="scientific">Isobaculum melis</name>
    <dbReference type="NCBI Taxonomy" id="142588"/>
    <lineage>
        <taxon>Bacteria</taxon>
        <taxon>Bacillati</taxon>
        <taxon>Bacillota</taxon>
        <taxon>Bacilli</taxon>
        <taxon>Lactobacillales</taxon>
        <taxon>Carnobacteriaceae</taxon>
        <taxon>Isobaculum</taxon>
    </lineage>
</organism>
<evidence type="ECO:0000313" key="3">
    <source>
        <dbReference type="Proteomes" id="UP000198948"/>
    </source>
</evidence>
<sequence length="263" mass="29233">MNERLLNKPALAMLQPPPLPGTYTHTDKTIHQIVEECLAEAEMIHANHFDGFIIQNMNDMPIKQHSNFETVAFMSRILLEIKHSFPSLLQGVLVNWDGVASLAVAEACEADFIRVEHLYTGANITSAGLLQAQCVDIINLKKKLNSKIPVFADIYEVHGVPIGRKTYQDAAWEAVYEAFADGLFTSGATTEESLNIIQQIKERVPEVPVYLGGGATGENISQLLDFYDGVSVATWIKDGNMRNKINPKKAAYFIEEVKKSRSN</sequence>
<dbReference type="Proteomes" id="UP000198948">
    <property type="component" value="Unassembled WGS sequence"/>
</dbReference>
<evidence type="ECO:0008006" key="4">
    <source>
        <dbReference type="Google" id="ProtNLM"/>
    </source>
</evidence>
<dbReference type="PANTHER" id="PTHR21381">
    <property type="entry name" value="ZGC:162297"/>
    <property type="match status" value="1"/>
</dbReference>
<name>A0A1H9T347_9LACT</name>
<dbReference type="InterPro" id="IPR011060">
    <property type="entry name" value="RibuloseP-bd_barrel"/>
</dbReference>
<reference evidence="2 3" key="1">
    <citation type="submission" date="2016-10" db="EMBL/GenBank/DDBJ databases">
        <authorList>
            <person name="de Groot N.N."/>
        </authorList>
    </citation>
    <scope>NUCLEOTIDE SEQUENCE [LARGE SCALE GENOMIC DNA]</scope>
    <source>
        <strain evidence="2 3">DSM 13760</strain>
    </source>
</reference>
<dbReference type="PANTHER" id="PTHR21381:SF3">
    <property type="entry name" value="SGC REGION PROTEIN SGCQ-RELATED"/>
    <property type="match status" value="1"/>
</dbReference>
<accession>A0A1H9T347</accession>
<dbReference type="NCBIfam" id="TIGR00259">
    <property type="entry name" value="thylakoid_BtpA"/>
    <property type="match status" value="1"/>
</dbReference>
<dbReference type="InterPro" id="IPR005137">
    <property type="entry name" value="BtpA"/>
</dbReference>
<dbReference type="RefSeq" id="WP_092652436.1">
    <property type="nucleotide sequence ID" value="NZ_FOHA01000010.1"/>
</dbReference>
<proteinExistence type="inferred from homology"/>
<protein>
    <recommendedName>
        <fullName evidence="4">BtpA family membrane complex biogenesis protein</fullName>
    </recommendedName>
</protein>
<dbReference type="OrthoDB" id="9791357at2"/>
<dbReference type="SUPFAM" id="SSF51366">
    <property type="entry name" value="Ribulose-phoshate binding barrel"/>
    <property type="match status" value="1"/>
</dbReference>
<dbReference type="AlphaFoldDB" id="A0A1H9T347"/>